<keyword evidence="1" id="KW-0784">Thiamine biosynthesis</keyword>
<dbReference type="Proteomes" id="UP000635384">
    <property type="component" value="Unassembled WGS sequence"/>
</dbReference>
<evidence type="ECO:0000313" key="4">
    <source>
        <dbReference type="Proteomes" id="UP000635384"/>
    </source>
</evidence>
<dbReference type="InterPro" id="IPR050967">
    <property type="entry name" value="Thiamine_Salvage_TenA"/>
</dbReference>
<gene>
    <name evidence="3" type="primary">tenA</name>
    <name evidence="3" type="ORF">IB285_01130</name>
</gene>
<dbReference type="CDD" id="cd19365">
    <property type="entry name" value="TenA_C-like"/>
    <property type="match status" value="1"/>
</dbReference>
<dbReference type="EMBL" id="JACXLC010000001">
    <property type="protein sequence ID" value="MBD2840852.1"/>
    <property type="molecule type" value="Genomic_DNA"/>
</dbReference>
<organism evidence="3 4">
    <name type="scientific">Erythrobacter rubeus</name>
    <dbReference type="NCBI Taxonomy" id="2760803"/>
    <lineage>
        <taxon>Bacteria</taxon>
        <taxon>Pseudomonadati</taxon>
        <taxon>Pseudomonadota</taxon>
        <taxon>Alphaproteobacteria</taxon>
        <taxon>Sphingomonadales</taxon>
        <taxon>Erythrobacteraceae</taxon>
        <taxon>Erythrobacter/Porphyrobacter group</taxon>
        <taxon>Erythrobacter</taxon>
    </lineage>
</organism>
<keyword evidence="1" id="KW-0378">Hydrolase</keyword>
<dbReference type="Pfam" id="PF03070">
    <property type="entry name" value="TENA_THI-4"/>
    <property type="match status" value="1"/>
</dbReference>
<dbReference type="InterPro" id="IPR004305">
    <property type="entry name" value="Thiaminase-2/PQQC"/>
</dbReference>
<comment type="catalytic activity">
    <reaction evidence="1">
        <text>4-amino-5-aminomethyl-2-methylpyrimidine + H2O = 4-amino-5-hydroxymethyl-2-methylpyrimidine + NH4(+)</text>
        <dbReference type="Rhea" id="RHEA:31799"/>
        <dbReference type="ChEBI" id="CHEBI:15377"/>
        <dbReference type="ChEBI" id="CHEBI:16892"/>
        <dbReference type="ChEBI" id="CHEBI:28938"/>
        <dbReference type="ChEBI" id="CHEBI:63416"/>
        <dbReference type="EC" id="3.5.99.2"/>
    </reaction>
</comment>
<evidence type="ECO:0000313" key="3">
    <source>
        <dbReference type="EMBL" id="MBD2840852.1"/>
    </source>
</evidence>
<dbReference type="PANTHER" id="PTHR43198:SF2">
    <property type="entry name" value="SI:CH1073-67J19.1-RELATED"/>
    <property type="match status" value="1"/>
</dbReference>
<sequence length="221" mass="25134">MARFTKDAWQANLPLFETTRDMPFNRELAEGALPTEKFRHYMIQDAHYLEGFARSLALVSAKGWSADHVVQFTKAAEVAIIVERELHADYFERFGVSPQDFASTELSPACNHYVSYLQATCAQAPFEVGLAALLPCFWIYREVGRAIHATATPDNPYSVWIETYAGDDFSEAVDAVIATLDEVAAKCSARSIENMHRAYRRSSQLEWMFWDSAYRQEGWLV</sequence>
<evidence type="ECO:0000256" key="1">
    <source>
        <dbReference type="RuleBase" id="RU363093"/>
    </source>
</evidence>
<comment type="catalytic activity">
    <reaction evidence="1">
        <text>thiamine + H2O = 5-(2-hydroxyethyl)-4-methylthiazole + 4-amino-5-hydroxymethyl-2-methylpyrimidine + H(+)</text>
        <dbReference type="Rhea" id="RHEA:17509"/>
        <dbReference type="ChEBI" id="CHEBI:15377"/>
        <dbReference type="ChEBI" id="CHEBI:15378"/>
        <dbReference type="ChEBI" id="CHEBI:16892"/>
        <dbReference type="ChEBI" id="CHEBI:17957"/>
        <dbReference type="ChEBI" id="CHEBI:18385"/>
        <dbReference type="EC" id="3.5.99.2"/>
    </reaction>
</comment>
<accession>A0ABR8KRI3</accession>
<protein>
    <recommendedName>
        <fullName evidence="1">Aminopyrimidine aminohydrolase</fullName>
        <ecNumber evidence="1">3.5.99.2</ecNumber>
    </recommendedName>
</protein>
<name>A0ABR8KRI3_9SPHN</name>
<proteinExistence type="inferred from homology"/>
<comment type="function">
    <text evidence="1">Catalyzes an amino-pyrimidine hydrolysis reaction at the C5' of the pyrimidine moiety of thiamine compounds, a reaction that is part of a thiamine salvage pathway.</text>
</comment>
<dbReference type="Gene3D" id="1.20.910.10">
    <property type="entry name" value="Heme oxygenase-like"/>
    <property type="match status" value="1"/>
</dbReference>
<keyword evidence="4" id="KW-1185">Reference proteome</keyword>
<comment type="pathway">
    <text evidence="1">Cofactor biosynthesis; thiamine diphosphate biosynthesis.</text>
</comment>
<dbReference type="EC" id="3.5.99.2" evidence="1"/>
<dbReference type="RefSeq" id="WP_190786439.1">
    <property type="nucleotide sequence ID" value="NZ_JACXLC010000001.1"/>
</dbReference>
<dbReference type="PANTHER" id="PTHR43198">
    <property type="entry name" value="BIFUNCTIONAL TH2 PROTEIN"/>
    <property type="match status" value="1"/>
</dbReference>
<dbReference type="InterPro" id="IPR016084">
    <property type="entry name" value="Haem_Oase-like_multi-hlx"/>
</dbReference>
<dbReference type="SUPFAM" id="SSF48613">
    <property type="entry name" value="Heme oxygenase-like"/>
    <property type="match status" value="1"/>
</dbReference>
<feature type="domain" description="Thiaminase-2/PQQC" evidence="2">
    <location>
        <begin position="23"/>
        <end position="215"/>
    </location>
</feature>
<comment type="similarity">
    <text evidence="1">Belongs to the TenA family.</text>
</comment>
<comment type="caution">
    <text evidence="3">The sequence shown here is derived from an EMBL/GenBank/DDBJ whole genome shotgun (WGS) entry which is preliminary data.</text>
</comment>
<reference evidence="3 4" key="1">
    <citation type="submission" date="2020-09" db="EMBL/GenBank/DDBJ databases">
        <authorList>
            <person name="Yoon J.-W."/>
        </authorList>
    </citation>
    <scope>NUCLEOTIDE SEQUENCE [LARGE SCALE GENOMIC DNA]</scope>
    <source>
        <strain evidence="3 4">KMU-140</strain>
    </source>
</reference>
<dbReference type="NCBIfam" id="TIGR04306">
    <property type="entry name" value="salvage_TenA"/>
    <property type="match status" value="1"/>
</dbReference>
<dbReference type="InterPro" id="IPR027574">
    <property type="entry name" value="Thiaminase_II"/>
</dbReference>
<evidence type="ECO:0000259" key="2">
    <source>
        <dbReference type="Pfam" id="PF03070"/>
    </source>
</evidence>